<gene>
    <name evidence="1" type="ORF">A5802_001996</name>
</gene>
<evidence type="ECO:0000313" key="1">
    <source>
        <dbReference type="EMBL" id="OTP28256.1"/>
    </source>
</evidence>
<organism evidence="1 2">
    <name type="scientific">Enterococcus mundtii</name>
    <dbReference type="NCBI Taxonomy" id="53346"/>
    <lineage>
        <taxon>Bacteria</taxon>
        <taxon>Bacillati</taxon>
        <taxon>Bacillota</taxon>
        <taxon>Bacilli</taxon>
        <taxon>Lactobacillales</taxon>
        <taxon>Enterococcaceae</taxon>
        <taxon>Enterococcus</taxon>
    </lineage>
</organism>
<dbReference type="Proteomes" id="UP000195024">
    <property type="component" value="Unassembled WGS sequence"/>
</dbReference>
<comment type="caution">
    <text evidence="1">The sequence shown here is derived from an EMBL/GenBank/DDBJ whole genome shotgun (WGS) entry which is preliminary data.</text>
</comment>
<sequence>MRLNDPEVTSFFYKEREYLINLSFDIVLDAFDVLNEAIFTDYEKACLCLDLLIGESCYQSEDALSLWIFIYDQFIHKEVPPFIKYSFYGEPLSVEEHEQLIDISADAETIYASFIQAYNIDLIDKQGILTWSKFRALLHNLPSDTPLKRIMQIRAWKPGNNDSEEYKQDMTDLQRYYALNTDREEEDND</sequence>
<evidence type="ECO:0000313" key="2">
    <source>
        <dbReference type="Proteomes" id="UP000195024"/>
    </source>
</evidence>
<protein>
    <recommendedName>
        <fullName evidence="3">Bacteriophage Gp15 protein</fullName>
    </recommendedName>
</protein>
<dbReference type="Pfam" id="PF06854">
    <property type="entry name" value="Phage_Gp15"/>
    <property type="match status" value="1"/>
</dbReference>
<accession>A0A1I4KB47</accession>
<dbReference type="EMBL" id="NGMS01000001">
    <property type="protein sequence ID" value="OTP28256.1"/>
    <property type="molecule type" value="Genomic_DNA"/>
</dbReference>
<evidence type="ECO:0008006" key="3">
    <source>
        <dbReference type="Google" id="ProtNLM"/>
    </source>
</evidence>
<dbReference type="InterPro" id="IPR009660">
    <property type="entry name" value="Phage_A500_Gp15"/>
</dbReference>
<dbReference type="AlphaFoldDB" id="A0A1I4KB47"/>
<reference evidence="1 2" key="1">
    <citation type="submission" date="2017-05" db="EMBL/GenBank/DDBJ databases">
        <title>The Genome Sequence of Enterococcus mundtii 6B1_DIV0119.</title>
        <authorList>
            <consortium name="The Broad Institute Genomics Platform"/>
            <consortium name="The Broad Institute Genomic Center for Infectious Diseases"/>
            <person name="Earl A."/>
            <person name="Manson A."/>
            <person name="Schwartman J."/>
            <person name="Gilmore M."/>
            <person name="Abouelleil A."/>
            <person name="Cao P."/>
            <person name="Chapman S."/>
            <person name="Cusick C."/>
            <person name="Shea T."/>
            <person name="Young S."/>
            <person name="Neafsey D."/>
            <person name="Nusbaum C."/>
            <person name="Birren B."/>
        </authorList>
    </citation>
    <scope>NUCLEOTIDE SEQUENCE [LARGE SCALE GENOMIC DNA]</scope>
    <source>
        <strain evidence="1 2">6B1_DIV0119</strain>
    </source>
</reference>
<name>A0A1I4KB47_ENTMU</name>
<dbReference type="RefSeq" id="WP_074799464.1">
    <property type="nucleotide sequence ID" value="NZ_FOUC01000002.1"/>
</dbReference>
<proteinExistence type="predicted"/>